<sequence length="126" mass="13878">MYDNLLYRSNQAMALFPGLIGLNLLIRPEATLQQMDFTIPSEPQARKLTRGLARIYGIRNVVVTILFSRLSLTKDPGMINLAYIGALAMCLTDGIVAKSVIGHGEWMHWVFAPVCVGAIAANHYMG</sequence>
<gene>
    <name evidence="2" type="ORF">FIESC28_09613</name>
</gene>
<dbReference type="InterPro" id="IPR025363">
    <property type="entry name" value="DUF4267"/>
</dbReference>
<name>A0A366QZA7_9HYPO</name>
<organism evidence="2 3">
    <name type="scientific">Fusarium coffeatum</name>
    <dbReference type="NCBI Taxonomy" id="231269"/>
    <lineage>
        <taxon>Eukaryota</taxon>
        <taxon>Fungi</taxon>
        <taxon>Dikarya</taxon>
        <taxon>Ascomycota</taxon>
        <taxon>Pezizomycotina</taxon>
        <taxon>Sordariomycetes</taxon>
        <taxon>Hypocreomycetidae</taxon>
        <taxon>Hypocreales</taxon>
        <taxon>Nectriaceae</taxon>
        <taxon>Fusarium</taxon>
        <taxon>Fusarium incarnatum-equiseti species complex</taxon>
    </lineage>
</organism>
<keyword evidence="1" id="KW-1133">Transmembrane helix</keyword>
<accession>A0A366QZA7</accession>
<keyword evidence="1" id="KW-0472">Membrane</keyword>
<reference evidence="2 3" key="1">
    <citation type="submission" date="2018-06" db="EMBL/GenBank/DDBJ databases">
        <title>Fusarium incarnatum-equiseti species complex species 28.</title>
        <authorList>
            <person name="Gardiner D.M."/>
        </authorList>
    </citation>
    <scope>NUCLEOTIDE SEQUENCE [LARGE SCALE GENOMIC DNA]</scope>
    <source>
        <strain evidence="2 3">FIESC_28</strain>
    </source>
</reference>
<feature type="transmembrane region" description="Helical" evidence="1">
    <location>
        <begin position="78"/>
        <end position="97"/>
    </location>
</feature>
<dbReference type="Proteomes" id="UP000253153">
    <property type="component" value="Unassembled WGS sequence"/>
</dbReference>
<protein>
    <recommendedName>
        <fullName evidence="4">Integral membrane protein</fullName>
    </recommendedName>
</protein>
<evidence type="ECO:0000313" key="3">
    <source>
        <dbReference type="Proteomes" id="UP000253153"/>
    </source>
</evidence>
<dbReference type="GeneID" id="41999045"/>
<dbReference type="AlphaFoldDB" id="A0A366QZA7"/>
<dbReference type="RefSeq" id="XP_031012249.1">
    <property type="nucleotide sequence ID" value="XM_031163749.1"/>
</dbReference>
<dbReference type="EMBL" id="QKXC01000244">
    <property type="protein sequence ID" value="RBR10227.1"/>
    <property type="molecule type" value="Genomic_DNA"/>
</dbReference>
<keyword evidence="1" id="KW-0812">Transmembrane</keyword>
<dbReference type="OrthoDB" id="5216128at2759"/>
<evidence type="ECO:0000256" key="1">
    <source>
        <dbReference type="SAM" id="Phobius"/>
    </source>
</evidence>
<keyword evidence="3" id="KW-1185">Reference proteome</keyword>
<comment type="caution">
    <text evidence="2">The sequence shown here is derived from an EMBL/GenBank/DDBJ whole genome shotgun (WGS) entry which is preliminary data.</text>
</comment>
<dbReference type="Pfam" id="PF14087">
    <property type="entry name" value="DUF4267"/>
    <property type="match status" value="1"/>
</dbReference>
<evidence type="ECO:0000313" key="2">
    <source>
        <dbReference type="EMBL" id="RBR10227.1"/>
    </source>
</evidence>
<evidence type="ECO:0008006" key="4">
    <source>
        <dbReference type="Google" id="ProtNLM"/>
    </source>
</evidence>
<feature type="transmembrane region" description="Helical" evidence="1">
    <location>
        <begin position="106"/>
        <end position="125"/>
    </location>
</feature>
<proteinExistence type="predicted"/>